<name>A0A443RUH8_9ACAR</name>
<evidence type="ECO:0000259" key="6">
    <source>
        <dbReference type="Pfam" id="PF00732"/>
    </source>
</evidence>
<dbReference type="OrthoDB" id="6511838at2759"/>
<feature type="chain" id="PRO_5019376748" description="Glucose-methanol-choline oxidoreductase N-terminal domain-containing protein" evidence="5">
    <location>
        <begin position="21"/>
        <end position="268"/>
    </location>
</feature>
<dbReference type="GO" id="GO:0050660">
    <property type="term" value="F:flavin adenine dinucleotide binding"/>
    <property type="evidence" value="ECO:0007669"/>
    <property type="project" value="InterPro"/>
</dbReference>
<evidence type="ECO:0000256" key="1">
    <source>
        <dbReference type="ARBA" id="ARBA00001974"/>
    </source>
</evidence>
<comment type="similarity">
    <text evidence="2">Belongs to the GMC oxidoreductase family.</text>
</comment>
<proteinExistence type="inferred from homology"/>
<dbReference type="PANTHER" id="PTHR11552:SF147">
    <property type="entry name" value="CHOLINE DEHYDROGENASE, MITOCHONDRIAL"/>
    <property type="match status" value="1"/>
</dbReference>
<keyword evidence="3" id="KW-0285">Flavoprotein</keyword>
<sequence length="268" mass="30272">MITSFYVIIFLTNILSSTTCEGIKWTTETDYVVVGAGTAGSIVTARLVRSGRSVTVIEAGAKPKDLEQQAYRFYRKYVGSEIDWKYGIEKQKNAFLAYGGKLNISAGKIFGGSSTINAMIWMRGNKDDYNGWENLGAEGWGWNNVFPYLQKIEDSHLKGVDETLHHKGGPVQITNEDQNQQILKIFGDVVKSIGYEESDPNDGNTYGYGPMQWNYYAGKRRSSFYQYLDRLYSSLLKEEESSRATKIIFDDKNKAIGVEYITENSNQK</sequence>
<dbReference type="EMBL" id="NCKV01031430">
    <property type="protein sequence ID" value="RWS18997.1"/>
    <property type="molecule type" value="Genomic_DNA"/>
</dbReference>
<dbReference type="InterPro" id="IPR036188">
    <property type="entry name" value="FAD/NAD-bd_sf"/>
</dbReference>
<gene>
    <name evidence="7" type="ORF">B4U80_04693</name>
</gene>
<dbReference type="VEuPathDB" id="VectorBase:LDEU013043"/>
<reference evidence="7 8" key="1">
    <citation type="journal article" date="2018" name="Gigascience">
        <title>Genomes of trombidid mites reveal novel predicted allergens and laterally-transferred genes associated with secondary metabolism.</title>
        <authorList>
            <person name="Dong X."/>
            <person name="Chaisiri K."/>
            <person name="Xia D."/>
            <person name="Armstrong S.D."/>
            <person name="Fang Y."/>
            <person name="Donnelly M.J."/>
            <person name="Kadowaki T."/>
            <person name="McGarry J.W."/>
            <person name="Darby A.C."/>
            <person name="Makepeace B.L."/>
        </authorList>
    </citation>
    <scope>NUCLEOTIDE SEQUENCE [LARGE SCALE GENOMIC DNA]</scope>
    <source>
        <strain evidence="7">UoL-UT</strain>
    </source>
</reference>
<feature type="non-terminal residue" evidence="7">
    <location>
        <position position="268"/>
    </location>
</feature>
<keyword evidence="8" id="KW-1185">Reference proteome</keyword>
<organism evidence="7 8">
    <name type="scientific">Leptotrombidium deliense</name>
    <dbReference type="NCBI Taxonomy" id="299467"/>
    <lineage>
        <taxon>Eukaryota</taxon>
        <taxon>Metazoa</taxon>
        <taxon>Ecdysozoa</taxon>
        <taxon>Arthropoda</taxon>
        <taxon>Chelicerata</taxon>
        <taxon>Arachnida</taxon>
        <taxon>Acari</taxon>
        <taxon>Acariformes</taxon>
        <taxon>Trombidiformes</taxon>
        <taxon>Prostigmata</taxon>
        <taxon>Anystina</taxon>
        <taxon>Parasitengona</taxon>
        <taxon>Trombiculoidea</taxon>
        <taxon>Trombiculidae</taxon>
        <taxon>Leptotrombidium</taxon>
    </lineage>
</organism>
<dbReference type="AlphaFoldDB" id="A0A443RUH8"/>
<dbReference type="Proteomes" id="UP000288716">
    <property type="component" value="Unassembled WGS sequence"/>
</dbReference>
<dbReference type="GO" id="GO:0016614">
    <property type="term" value="F:oxidoreductase activity, acting on CH-OH group of donors"/>
    <property type="evidence" value="ECO:0007669"/>
    <property type="project" value="InterPro"/>
</dbReference>
<dbReference type="InterPro" id="IPR000172">
    <property type="entry name" value="GMC_OxRdtase_N"/>
</dbReference>
<keyword evidence="4" id="KW-0274">FAD</keyword>
<feature type="signal peptide" evidence="5">
    <location>
        <begin position="1"/>
        <end position="20"/>
    </location>
</feature>
<evidence type="ECO:0000256" key="2">
    <source>
        <dbReference type="ARBA" id="ARBA00010790"/>
    </source>
</evidence>
<protein>
    <recommendedName>
        <fullName evidence="6">Glucose-methanol-choline oxidoreductase N-terminal domain-containing protein</fullName>
    </recommendedName>
</protein>
<comment type="caution">
    <text evidence="7">The sequence shown here is derived from an EMBL/GenBank/DDBJ whole genome shotgun (WGS) entry which is preliminary data.</text>
</comment>
<evidence type="ECO:0000313" key="8">
    <source>
        <dbReference type="Proteomes" id="UP000288716"/>
    </source>
</evidence>
<dbReference type="SUPFAM" id="SSF51905">
    <property type="entry name" value="FAD/NAD(P)-binding domain"/>
    <property type="match status" value="1"/>
</dbReference>
<dbReference type="Gene3D" id="3.30.560.10">
    <property type="entry name" value="Glucose Oxidase, domain 3"/>
    <property type="match status" value="1"/>
</dbReference>
<dbReference type="PANTHER" id="PTHR11552">
    <property type="entry name" value="GLUCOSE-METHANOL-CHOLINE GMC OXIDOREDUCTASE"/>
    <property type="match status" value="1"/>
</dbReference>
<accession>A0A443RUH8</accession>
<dbReference type="InterPro" id="IPR012132">
    <property type="entry name" value="GMC_OxRdtase"/>
</dbReference>
<dbReference type="Gene3D" id="3.50.50.60">
    <property type="entry name" value="FAD/NAD(P)-binding domain"/>
    <property type="match status" value="1"/>
</dbReference>
<dbReference type="Pfam" id="PF00732">
    <property type="entry name" value="GMC_oxred_N"/>
    <property type="match status" value="1"/>
</dbReference>
<feature type="domain" description="Glucose-methanol-choline oxidoreductase N-terminal" evidence="6">
    <location>
        <begin position="30"/>
        <end position="266"/>
    </location>
</feature>
<dbReference type="STRING" id="299467.A0A443RUH8"/>
<keyword evidence="5" id="KW-0732">Signal</keyword>
<evidence type="ECO:0000256" key="5">
    <source>
        <dbReference type="SAM" id="SignalP"/>
    </source>
</evidence>
<evidence type="ECO:0000313" key="7">
    <source>
        <dbReference type="EMBL" id="RWS18997.1"/>
    </source>
</evidence>
<comment type="cofactor">
    <cofactor evidence="1">
        <name>FAD</name>
        <dbReference type="ChEBI" id="CHEBI:57692"/>
    </cofactor>
</comment>
<evidence type="ECO:0000256" key="3">
    <source>
        <dbReference type="ARBA" id="ARBA00022630"/>
    </source>
</evidence>
<evidence type="ECO:0000256" key="4">
    <source>
        <dbReference type="ARBA" id="ARBA00022827"/>
    </source>
</evidence>